<evidence type="ECO:0000256" key="5">
    <source>
        <dbReference type="SAM" id="Coils"/>
    </source>
</evidence>
<accession>A0AA36HJI1</accession>
<evidence type="ECO:0000256" key="4">
    <source>
        <dbReference type="ARBA" id="ARBA00048707"/>
    </source>
</evidence>
<evidence type="ECO:0000256" key="2">
    <source>
        <dbReference type="ARBA" id="ARBA00022801"/>
    </source>
</evidence>
<feature type="compositionally biased region" description="Acidic residues" evidence="6">
    <location>
        <begin position="56"/>
        <end position="67"/>
    </location>
</feature>
<keyword evidence="2" id="KW-0378">Hydrolase</keyword>
<dbReference type="PANTHER" id="PTHR12649">
    <property type="entry name" value="PEPTIDYL-TRNA HYDROLASE 2"/>
    <property type="match status" value="1"/>
</dbReference>
<dbReference type="PANTHER" id="PTHR12649:SF11">
    <property type="entry name" value="PEPTIDYL-TRNA HYDROLASE 2, MITOCHONDRIAL"/>
    <property type="match status" value="1"/>
</dbReference>
<feature type="coiled-coil region" evidence="5">
    <location>
        <begin position="183"/>
        <end position="224"/>
    </location>
</feature>
<evidence type="ECO:0000256" key="1">
    <source>
        <dbReference type="ARBA" id="ARBA00013260"/>
    </source>
</evidence>
<comment type="catalytic activity">
    <reaction evidence="4">
        <text>an N-acyl-L-alpha-aminoacyl-tRNA + H2O = an N-acyl-L-amino acid + a tRNA + H(+)</text>
        <dbReference type="Rhea" id="RHEA:54448"/>
        <dbReference type="Rhea" id="RHEA-COMP:10123"/>
        <dbReference type="Rhea" id="RHEA-COMP:13883"/>
        <dbReference type="ChEBI" id="CHEBI:15377"/>
        <dbReference type="ChEBI" id="CHEBI:15378"/>
        <dbReference type="ChEBI" id="CHEBI:59874"/>
        <dbReference type="ChEBI" id="CHEBI:78442"/>
        <dbReference type="ChEBI" id="CHEBI:138191"/>
        <dbReference type="EC" id="3.1.1.29"/>
    </reaction>
</comment>
<proteinExistence type="inferred from homology"/>
<evidence type="ECO:0000313" key="7">
    <source>
        <dbReference type="EMBL" id="CAJ1370257.1"/>
    </source>
</evidence>
<protein>
    <recommendedName>
        <fullName evidence="1">peptidyl-tRNA hydrolase</fullName>
        <ecNumber evidence="1">3.1.1.29</ecNumber>
    </recommendedName>
</protein>
<gene>
    <name evidence="7" type="ORF">EVOR1521_LOCUS871</name>
</gene>
<dbReference type="Gene3D" id="3.40.1490.10">
    <property type="entry name" value="Bit1"/>
    <property type="match status" value="1"/>
</dbReference>
<dbReference type="FunFam" id="3.40.1490.10:FF:000001">
    <property type="entry name" value="Peptidyl-tRNA hydrolase 2"/>
    <property type="match status" value="1"/>
</dbReference>
<evidence type="ECO:0000256" key="6">
    <source>
        <dbReference type="SAM" id="MobiDB-lite"/>
    </source>
</evidence>
<dbReference type="GO" id="GO:0004045">
    <property type="term" value="F:peptidyl-tRNA hydrolase activity"/>
    <property type="evidence" value="ECO:0007669"/>
    <property type="project" value="UniProtKB-EC"/>
</dbReference>
<organism evidence="7 8">
    <name type="scientific">Effrenium voratum</name>
    <dbReference type="NCBI Taxonomy" id="2562239"/>
    <lineage>
        <taxon>Eukaryota</taxon>
        <taxon>Sar</taxon>
        <taxon>Alveolata</taxon>
        <taxon>Dinophyceae</taxon>
        <taxon>Suessiales</taxon>
        <taxon>Symbiodiniaceae</taxon>
        <taxon>Effrenium</taxon>
    </lineage>
</organism>
<dbReference type="Pfam" id="PF01981">
    <property type="entry name" value="PTH2"/>
    <property type="match status" value="1"/>
</dbReference>
<dbReference type="EC" id="3.1.1.29" evidence="1"/>
<dbReference type="SUPFAM" id="SSF102462">
    <property type="entry name" value="Peptidyl-tRNA hydrolase II"/>
    <property type="match status" value="1"/>
</dbReference>
<keyword evidence="8" id="KW-1185">Reference proteome</keyword>
<feature type="region of interest" description="Disordered" evidence="6">
    <location>
        <begin position="46"/>
        <end position="71"/>
    </location>
</feature>
<dbReference type="InterPro" id="IPR023476">
    <property type="entry name" value="Pep_tRNA_hydro_II_dom_sf"/>
</dbReference>
<name>A0AA36HJI1_9DINO</name>
<dbReference type="GO" id="GO:0005829">
    <property type="term" value="C:cytosol"/>
    <property type="evidence" value="ECO:0007669"/>
    <property type="project" value="TreeGrafter"/>
</dbReference>
<comment type="caution">
    <text evidence="7">The sequence shown here is derived from an EMBL/GenBank/DDBJ whole genome shotgun (WGS) entry which is preliminary data.</text>
</comment>
<dbReference type="InterPro" id="IPR002833">
    <property type="entry name" value="PTH2"/>
</dbReference>
<keyword evidence="5" id="KW-0175">Coiled coil</keyword>
<sequence>MQVDAEKRATALTAELLPPIVKDACSEVIREELVAGMKSIRQIVREELDRTSQPSEDGEADSSDTDSEGPAGEDWKLIICVRHDLNMSVGKVAAQVGHAVHHAVTHSRWRDLKEWEGSGSKKITLKVDSEEQLCKLEEDAKSEGLLAESIQDAGHTEVAPGTTTVLAIGPAKERQLEPITGHLKALPDRAQQLERHNKKLLERAERLQKELDNEKRKHKTTVKQLWAHRQVL</sequence>
<comment type="similarity">
    <text evidence="3">Belongs to the PTH2 family.</text>
</comment>
<dbReference type="NCBIfam" id="TIGR00283">
    <property type="entry name" value="arch_pth2"/>
    <property type="match status" value="1"/>
</dbReference>
<evidence type="ECO:0000256" key="3">
    <source>
        <dbReference type="ARBA" id="ARBA00038050"/>
    </source>
</evidence>
<dbReference type="Proteomes" id="UP001178507">
    <property type="component" value="Unassembled WGS sequence"/>
</dbReference>
<dbReference type="AlphaFoldDB" id="A0AA36HJI1"/>
<reference evidence="7" key="1">
    <citation type="submission" date="2023-08" db="EMBL/GenBank/DDBJ databases">
        <authorList>
            <person name="Chen Y."/>
            <person name="Shah S."/>
            <person name="Dougan E. K."/>
            <person name="Thang M."/>
            <person name="Chan C."/>
        </authorList>
    </citation>
    <scope>NUCLEOTIDE SEQUENCE</scope>
</reference>
<evidence type="ECO:0000313" key="8">
    <source>
        <dbReference type="Proteomes" id="UP001178507"/>
    </source>
</evidence>
<dbReference type="EMBL" id="CAUJNA010000005">
    <property type="protein sequence ID" value="CAJ1370257.1"/>
    <property type="molecule type" value="Genomic_DNA"/>
</dbReference>